<organism evidence="1 2">
    <name type="scientific">Parasponia andersonii</name>
    <name type="common">Sponia andersonii</name>
    <dbReference type="NCBI Taxonomy" id="3476"/>
    <lineage>
        <taxon>Eukaryota</taxon>
        <taxon>Viridiplantae</taxon>
        <taxon>Streptophyta</taxon>
        <taxon>Embryophyta</taxon>
        <taxon>Tracheophyta</taxon>
        <taxon>Spermatophyta</taxon>
        <taxon>Magnoliopsida</taxon>
        <taxon>eudicotyledons</taxon>
        <taxon>Gunneridae</taxon>
        <taxon>Pentapetalae</taxon>
        <taxon>rosids</taxon>
        <taxon>fabids</taxon>
        <taxon>Rosales</taxon>
        <taxon>Cannabaceae</taxon>
        <taxon>Parasponia</taxon>
    </lineage>
</organism>
<name>A0A2P5DNM7_PARAD</name>
<reference evidence="2" key="1">
    <citation type="submission" date="2016-06" db="EMBL/GenBank/DDBJ databases">
        <title>Parallel loss of symbiosis genes in relatives of nitrogen-fixing non-legume Parasponia.</title>
        <authorList>
            <person name="Van Velzen R."/>
            <person name="Holmer R."/>
            <person name="Bu F."/>
            <person name="Rutten L."/>
            <person name="Van Zeijl A."/>
            <person name="Liu W."/>
            <person name="Santuari L."/>
            <person name="Cao Q."/>
            <person name="Sharma T."/>
            <person name="Shen D."/>
            <person name="Roswanjaya Y."/>
            <person name="Wardhani T."/>
            <person name="Kalhor M.S."/>
            <person name="Jansen J."/>
            <person name="Van den Hoogen J."/>
            <person name="Gungor B."/>
            <person name="Hartog M."/>
            <person name="Hontelez J."/>
            <person name="Verver J."/>
            <person name="Yang W.-C."/>
            <person name="Schijlen E."/>
            <person name="Repin R."/>
            <person name="Schilthuizen M."/>
            <person name="Schranz E."/>
            <person name="Heidstra R."/>
            <person name="Miyata K."/>
            <person name="Fedorova E."/>
            <person name="Kohlen W."/>
            <person name="Bisseling T."/>
            <person name="Smit S."/>
            <person name="Geurts R."/>
        </authorList>
    </citation>
    <scope>NUCLEOTIDE SEQUENCE [LARGE SCALE GENOMIC DNA]</scope>
    <source>
        <strain evidence="2">cv. WU1-14</strain>
    </source>
</reference>
<feature type="non-terminal residue" evidence="1">
    <location>
        <position position="110"/>
    </location>
</feature>
<evidence type="ECO:0000313" key="1">
    <source>
        <dbReference type="EMBL" id="PON74884.1"/>
    </source>
</evidence>
<sequence>MDKYVKTRVKVYPFHELHTQGILLQRRRLYQSIYPNWSVLCKRNEESSNHLFIHCEFSLKIWWRICAEFSLSWAIPGKILSWIHIVAQQQWRGCRKTLCNCTMWATLWAI</sequence>
<dbReference type="AlphaFoldDB" id="A0A2P5DNM7"/>
<proteinExistence type="predicted"/>
<dbReference type="OrthoDB" id="1256921at2759"/>
<comment type="caution">
    <text evidence="1">The sequence shown here is derived from an EMBL/GenBank/DDBJ whole genome shotgun (WGS) entry which is preliminary data.</text>
</comment>
<dbReference type="EMBL" id="JXTB01000026">
    <property type="protein sequence ID" value="PON74884.1"/>
    <property type="molecule type" value="Genomic_DNA"/>
</dbReference>
<accession>A0A2P5DNM7</accession>
<gene>
    <name evidence="1" type="ORF">PanWU01x14_046010</name>
</gene>
<evidence type="ECO:0008006" key="3">
    <source>
        <dbReference type="Google" id="ProtNLM"/>
    </source>
</evidence>
<keyword evidence="2" id="KW-1185">Reference proteome</keyword>
<dbReference type="Proteomes" id="UP000237105">
    <property type="component" value="Unassembled WGS sequence"/>
</dbReference>
<protein>
    <recommendedName>
        <fullName evidence="3">Reverse transcriptase zinc-binding domain-containing protein</fullName>
    </recommendedName>
</protein>
<evidence type="ECO:0000313" key="2">
    <source>
        <dbReference type="Proteomes" id="UP000237105"/>
    </source>
</evidence>